<feature type="compositionally biased region" description="Basic and acidic residues" evidence="7">
    <location>
        <begin position="712"/>
        <end position="728"/>
    </location>
</feature>
<evidence type="ECO:0000256" key="6">
    <source>
        <dbReference type="PROSITE-ProRule" id="PRU00042"/>
    </source>
</evidence>
<keyword evidence="2" id="KW-0805">Transcription regulation</keyword>
<dbReference type="OMA" id="WVYCRRI"/>
<keyword evidence="5" id="KW-0539">Nucleus</keyword>
<sequence>MVTIAAAPATISQQPPTPAPDSLSDIVDMTKLTQSDLLALSLRSSSAVDSHLPDELLFPKIDRSIFNESAGSRRQTYSRPPKPQSPATAATSSATTGHHHRNRLPGLLPTPKPPPVSADDPERHENRMIISYLKHFISQNPNPNFGHIDLTPPSLPAPVGPARESMDWMSYAGERKRKRGRKPKVKVNVEGSEVGLEIVNRDGVMVDIESLAGADDTYAEELRKRTEGLGTEEDLLGFMRDLGGQWGSRRKRRKIVDACVLGDALPVGWKLLLGLKRKEGRASVYCRRYISPSGEQFISCKEVSSYLRDHFGLKDACRPASQRTSDFQHDFKHASITYKYDSQSPGTISRMSKPIPSLSNEHGQEVNLLGIDNLAEVQIHDLFECHKCNMTFDEKDVYLQHLLSFHQKTTRRYRLGSSVGDGVIMKDGKYECQFCHKVFDERRRYNGHVGIHVRNYVRKVEELPGQGDAHLQKNIESSSRDVPPLKISKMDALIEIAQSSILETSPIIDDHKLSDNCRHDGLKEEKVDAVMETNAGPRADFGPSVGEPSIKRNSIEEAAEPESTNKDGRNMDAHKEEKFDDSSDVVDVKISSNFGTTIESLAIEENCDTPETSGGNDDQAFAVEANSDKCGILQEKRPESSLVKPNDNDSIANCKNAESVACTSNLDPPESDGKELESTVGSSKNEASDHVSKTMQQIFEIAFGEDEAPDSVSKEESDPHAAEKKNDDLAAFEEIRYDEEETMKYDFVTAEDSLTDVPVDMPNNADIEQQYVSPVRFGPEEVMLDVAARQQLTTACMWCGVEFKHDSIDSELPSDSVGFMCPTCKTKISGQLNLLDSAFASN</sequence>
<dbReference type="OrthoDB" id="1893318at2759"/>
<comment type="subcellular location">
    <subcellularLocation>
        <location evidence="1">Nucleus</location>
    </subcellularLocation>
</comment>
<dbReference type="InterPro" id="IPR013087">
    <property type="entry name" value="Znf_C2H2_type"/>
</dbReference>
<evidence type="ECO:0000259" key="9">
    <source>
        <dbReference type="PROSITE" id="PS50982"/>
    </source>
</evidence>
<dbReference type="Gene3D" id="3.30.160.60">
    <property type="entry name" value="Classic Zinc Finger"/>
    <property type="match status" value="1"/>
</dbReference>
<dbReference type="Gramene" id="KCW56981">
    <property type="protein sequence ID" value="KCW56981"/>
    <property type="gene ID" value="EUGRSUZ_I02657"/>
</dbReference>
<evidence type="ECO:0000313" key="10">
    <source>
        <dbReference type="EMBL" id="KCW56980.1"/>
    </source>
</evidence>
<dbReference type="Gene3D" id="3.30.890.10">
    <property type="entry name" value="Methyl-cpg-binding Protein 2, Chain A"/>
    <property type="match status" value="1"/>
</dbReference>
<keyword evidence="3" id="KW-0238">DNA-binding</keyword>
<dbReference type="InterPro" id="IPR016177">
    <property type="entry name" value="DNA-bd_dom_sf"/>
</dbReference>
<dbReference type="SUPFAM" id="SSF54171">
    <property type="entry name" value="DNA-binding domain"/>
    <property type="match status" value="1"/>
</dbReference>
<dbReference type="PROSITE" id="PS50982">
    <property type="entry name" value="MBD"/>
    <property type="match status" value="1"/>
</dbReference>
<feature type="region of interest" description="Disordered" evidence="7">
    <location>
        <begin position="534"/>
        <end position="571"/>
    </location>
</feature>
<keyword evidence="6" id="KW-0863">Zinc-finger</keyword>
<accession>A0A059AU90</accession>
<feature type="domain" description="MBD" evidence="9">
    <location>
        <begin position="255"/>
        <end position="332"/>
    </location>
</feature>
<feature type="region of interest" description="Disordered" evidence="7">
    <location>
        <begin position="1"/>
        <end position="23"/>
    </location>
</feature>
<evidence type="ECO:0000256" key="5">
    <source>
        <dbReference type="ARBA" id="ARBA00023242"/>
    </source>
</evidence>
<evidence type="ECO:0000256" key="1">
    <source>
        <dbReference type="ARBA" id="ARBA00004123"/>
    </source>
</evidence>
<dbReference type="InterPro" id="IPR001739">
    <property type="entry name" value="Methyl_CpG_DNA-bd"/>
</dbReference>
<dbReference type="Gramene" id="KCW56980">
    <property type="protein sequence ID" value="KCW56980"/>
    <property type="gene ID" value="EUGRSUZ_I02657"/>
</dbReference>
<dbReference type="GO" id="GO:0005634">
    <property type="term" value="C:nucleus"/>
    <property type="evidence" value="ECO:0007669"/>
    <property type="project" value="UniProtKB-SubCell"/>
</dbReference>
<name>A0A059AU90_EUCGR</name>
<dbReference type="PROSITE" id="PS50157">
    <property type="entry name" value="ZINC_FINGER_C2H2_2"/>
    <property type="match status" value="1"/>
</dbReference>
<feature type="domain" description="C2H2-type" evidence="8">
    <location>
        <begin position="430"/>
        <end position="457"/>
    </location>
</feature>
<keyword evidence="4" id="KW-0804">Transcription</keyword>
<evidence type="ECO:0000256" key="4">
    <source>
        <dbReference type="ARBA" id="ARBA00023163"/>
    </source>
</evidence>
<dbReference type="InterPro" id="IPR037472">
    <property type="entry name" value="MBD8"/>
</dbReference>
<organism evidence="10">
    <name type="scientific">Eucalyptus grandis</name>
    <name type="common">Flooded gum</name>
    <dbReference type="NCBI Taxonomy" id="71139"/>
    <lineage>
        <taxon>Eukaryota</taxon>
        <taxon>Viridiplantae</taxon>
        <taxon>Streptophyta</taxon>
        <taxon>Embryophyta</taxon>
        <taxon>Tracheophyta</taxon>
        <taxon>Spermatophyta</taxon>
        <taxon>Magnoliopsida</taxon>
        <taxon>eudicotyledons</taxon>
        <taxon>Gunneridae</taxon>
        <taxon>Pentapetalae</taxon>
        <taxon>rosids</taxon>
        <taxon>malvids</taxon>
        <taxon>Myrtales</taxon>
        <taxon>Myrtaceae</taxon>
        <taxon>Myrtoideae</taxon>
        <taxon>Eucalypteae</taxon>
        <taxon>Eucalyptus</taxon>
    </lineage>
</organism>
<dbReference type="KEGG" id="egr:104419900"/>
<reference evidence="10" key="1">
    <citation type="submission" date="2013-07" db="EMBL/GenBank/DDBJ databases">
        <title>The genome of Eucalyptus grandis.</title>
        <authorList>
            <person name="Schmutz J."/>
            <person name="Hayes R."/>
            <person name="Myburg A."/>
            <person name="Tuskan G."/>
            <person name="Grattapaglia D."/>
            <person name="Rokhsar D.S."/>
        </authorList>
    </citation>
    <scope>NUCLEOTIDE SEQUENCE</scope>
    <source>
        <tissue evidence="10">Leaf extractions</tissue>
    </source>
</reference>
<dbReference type="STRING" id="71139.A0A059AU90"/>
<dbReference type="EMBL" id="KK198761">
    <property type="protein sequence ID" value="KCW56981.1"/>
    <property type="molecule type" value="Genomic_DNA"/>
</dbReference>
<gene>
    <name evidence="10" type="ORF">EUGRSUZ_I02657</name>
</gene>
<evidence type="ECO:0000256" key="3">
    <source>
        <dbReference type="ARBA" id="ARBA00023125"/>
    </source>
</evidence>
<dbReference type="GO" id="GO:0008270">
    <property type="term" value="F:zinc ion binding"/>
    <property type="evidence" value="ECO:0007669"/>
    <property type="project" value="UniProtKB-KW"/>
</dbReference>
<dbReference type="GO" id="GO:0003677">
    <property type="term" value="F:DNA binding"/>
    <property type="evidence" value="ECO:0007669"/>
    <property type="project" value="UniProtKB-KW"/>
</dbReference>
<feature type="region of interest" description="Disordered" evidence="7">
    <location>
        <begin position="663"/>
        <end position="691"/>
    </location>
</feature>
<evidence type="ECO:0000256" key="2">
    <source>
        <dbReference type="ARBA" id="ARBA00023015"/>
    </source>
</evidence>
<dbReference type="SMART" id="SM00355">
    <property type="entry name" value="ZnF_C2H2"/>
    <property type="match status" value="2"/>
</dbReference>
<feature type="compositionally biased region" description="Polar residues" evidence="7">
    <location>
        <begin position="69"/>
        <end position="78"/>
    </location>
</feature>
<dbReference type="eggNOG" id="ENOG502QPIK">
    <property type="taxonomic scope" value="Eukaryota"/>
</dbReference>
<feature type="compositionally biased region" description="Low complexity" evidence="7">
    <location>
        <begin position="85"/>
        <end position="96"/>
    </location>
</feature>
<feature type="region of interest" description="Disordered" evidence="7">
    <location>
        <begin position="69"/>
        <end position="122"/>
    </location>
</feature>
<dbReference type="PANTHER" id="PTHR37701">
    <property type="entry name" value="METHYL-CPG-BINDING DOMAIN-CONTAINING PROTEIN 8"/>
    <property type="match status" value="1"/>
</dbReference>
<feature type="region of interest" description="Disordered" evidence="7">
    <location>
        <begin position="704"/>
        <end position="730"/>
    </location>
</feature>
<evidence type="ECO:0008006" key="11">
    <source>
        <dbReference type="Google" id="ProtNLM"/>
    </source>
</evidence>
<evidence type="ECO:0000256" key="7">
    <source>
        <dbReference type="SAM" id="MobiDB-lite"/>
    </source>
</evidence>
<keyword evidence="6" id="KW-0862">Zinc</keyword>
<dbReference type="PROSITE" id="PS00028">
    <property type="entry name" value="ZINC_FINGER_C2H2_1"/>
    <property type="match status" value="2"/>
</dbReference>
<dbReference type="PANTHER" id="PTHR37701:SF19">
    <property type="entry name" value="METHYL-CPG-BINDING DOMAIN PROTEIN"/>
    <property type="match status" value="1"/>
</dbReference>
<proteinExistence type="predicted"/>
<dbReference type="AlphaFoldDB" id="A0A059AU90"/>
<keyword evidence="6" id="KW-0479">Metal-binding</keyword>
<protein>
    <recommendedName>
        <fullName evidence="11">C2H2-type domain-containing protein</fullName>
    </recommendedName>
</protein>
<evidence type="ECO:0000259" key="8">
    <source>
        <dbReference type="PROSITE" id="PS50157"/>
    </source>
</evidence>
<dbReference type="EMBL" id="KK198761">
    <property type="protein sequence ID" value="KCW56980.1"/>
    <property type="molecule type" value="Genomic_DNA"/>
</dbReference>